<dbReference type="GeneID" id="4839592"/>
<dbReference type="GO" id="GO:0008252">
    <property type="term" value="F:nucleotidase activity"/>
    <property type="evidence" value="ECO:0007669"/>
    <property type="project" value="TreeGrafter"/>
</dbReference>
<evidence type="ECO:0000313" key="2">
    <source>
        <dbReference type="Proteomes" id="UP000002258"/>
    </source>
</evidence>
<dbReference type="OrthoDB" id="1065058at2759"/>
<dbReference type="SFLD" id="SFLDG01132">
    <property type="entry name" value="C1.5.3:_5'-Nucleotidase_Like"/>
    <property type="match status" value="1"/>
</dbReference>
<reference evidence="1 2" key="1">
    <citation type="journal article" date="2007" name="Nat. Biotechnol.">
        <title>Genome sequence of the lignocellulose-bioconverting and xylose-fermenting yeast Pichia stipitis.</title>
        <authorList>
            <person name="Jeffries T.W."/>
            <person name="Grigoriev I.V."/>
            <person name="Grimwood J."/>
            <person name="Laplaza J.M."/>
            <person name="Aerts A."/>
            <person name="Salamov A."/>
            <person name="Schmutz J."/>
            <person name="Lindquist E."/>
            <person name="Dehal P."/>
            <person name="Shapiro H."/>
            <person name="Jin Y.S."/>
            <person name="Passoth V."/>
            <person name="Richardson P.M."/>
        </authorList>
    </citation>
    <scope>NUCLEOTIDE SEQUENCE [LARGE SCALE GENOMIC DNA]</scope>
    <source>
        <strain evidence="2">ATCC 58785 / CBS 6054 / NBRC 10063 / NRRL Y-11545</strain>
    </source>
</reference>
<name>A3LVR2_PICST</name>
<gene>
    <name evidence="1" type="primary">SDT1</name>
    <name evidence="1" type="ORF">PICST_84214</name>
</gene>
<dbReference type="SFLD" id="SFLDG01129">
    <property type="entry name" value="C1.5:_HAD__Beta-PGM__Phosphata"/>
    <property type="match status" value="1"/>
</dbReference>
<dbReference type="GO" id="GO:0006206">
    <property type="term" value="P:pyrimidine nucleobase metabolic process"/>
    <property type="evidence" value="ECO:0007669"/>
    <property type="project" value="TreeGrafter"/>
</dbReference>
<dbReference type="RefSeq" id="XP_001385193.2">
    <property type="nucleotide sequence ID" value="XM_001385156.1"/>
</dbReference>
<dbReference type="OMA" id="YPHHVNL"/>
<dbReference type="InterPro" id="IPR023214">
    <property type="entry name" value="HAD_sf"/>
</dbReference>
<dbReference type="KEGG" id="pic:PICST_84214"/>
<dbReference type="InterPro" id="IPR036412">
    <property type="entry name" value="HAD-like_sf"/>
</dbReference>
<dbReference type="SUPFAM" id="SSF56784">
    <property type="entry name" value="HAD-like"/>
    <property type="match status" value="1"/>
</dbReference>
<dbReference type="EMBL" id="CP000499">
    <property type="protein sequence ID" value="ABN67164.2"/>
    <property type="molecule type" value="Genomic_DNA"/>
</dbReference>
<dbReference type="SFLD" id="SFLDS00003">
    <property type="entry name" value="Haloacid_Dehalogenase"/>
    <property type="match status" value="1"/>
</dbReference>
<dbReference type="STRING" id="322104.A3LVR2"/>
<dbReference type="FunCoup" id="A3LVR2">
    <property type="interactions" value="558"/>
</dbReference>
<dbReference type="HOGENOM" id="CLU_059493_0_1_1"/>
<accession>A3LVR2</accession>
<protein>
    <submittedName>
        <fullName evidence="1">Suppressor of deletion of TFIIS</fullName>
        <ecNumber evidence="1">3.1.3.18</ecNumber>
    </submittedName>
</protein>
<dbReference type="InterPro" id="IPR052791">
    <property type="entry name" value="SSM1_domain"/>
</dbReference>
<dbReference type="GO" id="GO:0008967">
    <property type="term" value="F:phosphoglycolate phosphatase activity"/>
    <property type="evidence" value="ECO:0007669"/>
    <property type="project" value="UniProtKB-EC"/>
</dbReference>
<dbReference type="Pfam" id="PF00702">
    <property type="entry name" value="Hydrolase"/>
    <property type="match status" value="1"/>
</dbReference>
<organism evidence="1 2">
    <name type="scientific">Scheffersomyces stipitis (strain ATCC 58785 / CBS 6054 / NBRC 10063 / NRRL Y-11545)</name>
    <name type="common">Yeast</name>
    <name type="synonym">Pichia stipitis</name>
    <dbReference type="NCBI Taxonomy" id="322104"/>
    <lineage>
        <taxon>Eukaryota</taxon>
        <taxon>Fungi</taxon>
        <taxon>Dikarya</taxon>
        <taxon>Ascomycota</taxon>
        <taxon>Saccharomycotina</taxon>
        <taxon>Pichiomycetes</taxon>
        <taxon>Debaryomycetaceae</taxon>
        <taxon>Scheffersomyces</taxon>
    </lineage>
</organism>
<keyword evidence="2" id="KW-1185">Reference proteome</keyword>
<dbReference type="PANTHER" id="PTHR47438">
    <property type="entry name" value="PHOSPHATE METABOLISM PROTEIN 8-RELATED"/>
    <property type="match status" value="1"/>
</dbReference>
<dbReference type="Gene3D" id="3.40.50.1000">
    <property type="entry name" value="HAD superfamily/HAD-like"/>
    <property type="match status" value="1"/>
</dbReference>
<dbReference type="NCBIfam" id="TIGR01993">
    <property type="entry name" value="Pyr-5-nucltdase"/>
    <property type="match status" value="1"/>
</dbReference>
<dbReference type="PANTHER" id="PTHR47438:SF1">
    <property type="entry name" value="PHOSPHATE METABOLISM PROTEIN 8-RELATED"/>
    <property type="match status" value="1"/>
</dbReference>
<dbReference type="eggNOG" id="KOG3109">
    <property type="taxonomic scope" value="Eukaryota"/>
</dbReference>
<dbReference type="Proteomes" id="UP000002258">
    <property type="component" value="Chromosome 5"/>
</dbReference>
<keyword evidence="1" id="KW-0378">Hydrolase</keyword>
<dbReference type="AlphaFoldDB" id="A3LVR2"/>
<proteinExistence type="predicted"/>
<dbReference type="FunFam" id="1.10.150.450:FF:000001">
    <property type="entry name" value="SDT1p Pyrimidine nucleotidase"/>
    <property type="match status" value="1"/>
</dbReference>
<dbReference type="GO" id="GO:0009166">
    <property type="term" value="P:nucleotide catabolic process"/>
    <property type="evidence" value="ECO:0007669"/>
    <property type="project" value="TreeGrafter"/>
</dbReference>
<dbReference type="InParanoid" id="A3LVR2"/>
<dbReference type="EC" id="3.1.3.18" evidence="1"/>
<sequence>MTISKLEVQTNPVHYTNPELTEQEQLPGTIVHLPFGYGPMPESLTNKKIFYFDIDNCLYHRSTSIHELMQVKIHNYFKDNLQLNDEDAHKLHMNYYKTYGLAIEGLVRNHQVDALDYNAQVDDSLDLKSVLSYNAELRKMLIAIKASHQFDYFWLVTNAYKNHALRVVSFLGLGDLFEGLTFCDYSKFPIICKPMAKFFHGTLNVTNVDYNDAEVMKKQYFIDDSELNAKAAHKLGFGNVIHYVEIDSDYDRIKAKPDFEEYYGAGDNSDKSKIRILRHILELPSVL</sequence>
<dbReference type="InterPro" id="IPR010237">
    <property type="entry name" value="Pyr-5-nucltdase"/>
</dbReference>
<evidence type="ECO:0000313" key="1">
    <source>
        <dbReference type="EMBL" id="ABN67164.2"/>
    </source>
</evidence>
<dbReference type="Gene3D" id="1.10.150.450">
    <property type="match status" value="1"/>
</dbReference>